<reference evidence="3 4" key="1">
    <citation type="submission" date="2015-02" db="EMBL/GenBank/DDBJ databases">
        <title>Draft genome sequences of ten Microbacterium spp. with emphasis on heavy metal contaminated environments.</title>
        <authorList>
            <person name="Corretto E."/>
        </authorList>
    </citation>
    <scope>NUCLEOTIDE SEQUENCE [LARGE SCALE GENOMIC DNA]</scope>
    <source>
        <strain evidence="3 4">BEL163</strain>
    </source>
</reference>
<accession>A0A0F0KMX3</accession>
<dbReference type="RefSeq" id="WP_045264333.1">
    <property type="nucleotide sequence ID" value="NZ_JYIV01000027.1"/>
</dbReference>
<dbReference type="Pfam" id="PF02720">
    <property type="entry name" value="DUF222"/>
    <property type="match status" value="1"/>
</dbReference>
<comment type="similarity">
    <text evidence="1">Belongs to the Rv1128c/1148c/1588c/1702c/1945/3466 family.</text>
</comment>
<dbReference type="GO" id="GO:0004519">
    <property type="term" value="F:endonuclease activity"/>
    <property type="evidence" value="ECO:0007669"/>
    <property type="project" value="UniProtKB-KW"/>
</dbReference>
<dbReference type="EMBL" id="JYIV01000027">
    <property type="protein sequence ID" value="KJL21495.1"/>
    <property type="molecule type" value="Genomic_DNA"/>
</dbReference>
<keyword evidence="3" id="KW-0378">Hydrolase</keyword>
<keyword evidence="3" id="KW-0255">Endonuclease</keyword>
<dbReference type="GO" id="GO:0003676">
    <property type="term" value="F:nucleic acid binding"/>
    <property type="evidence" value="ECO:0007669"/>
    <property type="project" value="InterPro"/>
</dbReference>
<proteinExistence type="inferred from homology"/>
<gene>
    <name evidence="3" type="ORF">RN51_02516</name>
</gene>
<dbReference type="PATRIC" id="fig|82380.10.peg.2526"/>
<dbReference type="SMART" id="SM00507">
    <property type="entry name" value="HNHc"/>
    <property type="match status" value="1"/>
</dbReference>
<evidence type="ECO:0000313" key="4">
    <source>
        <dbReference type="Proteomes" id="UP000033725"/>
    </source>
</evidence>
<dbReference type="InterPro" id="IPR003870">
    <property type="entry name" value="DUF222"/>
</dbReference>
<dbReference type="InterPro" id="IPR002711">
    <property type="entry name" value="HNH"/>
</dbReference>
<evidence type="ECO:0000256" key="1">
    <source>
        <dbReference type="ARBA" id="ARBA00023450"/>
    </source>
</evidence>
<organism evidence="3 4">
    <name type="scientific">Microbacterium oxydans</name>
    <dbReference type="NCBI Taxonomy" id="82380"/>
    <lineage>
        <taxon>Bacteria</taxon>
        <taxon>Bacillati</taxon>
        <taxon>Actinomycetota</taxon>
        <taxon>Actinomycetes</taxon>
        <taxon>Micrococcales</taxon>
        <taxon>Microbacteriaceae</taxon>
        <taxon>Microbacterium</taxon>
    </lineage>
</organism>
<dbReference type="CDD" id="cd00085">
    <property type="entry name" value="HNHc"/>
    <property type="match status" value="1"/>
</dbReference>
<dbReference type="GO" id="GO:0008270">
    <property type="term" value="F:zinc ion binding"/>
    <property type="evidence" value="ECO:0007669"/>
    <property type="project" value="InterPro"/>
</dbReference>
<dbReference type="Gene3D" id="1.10.30.50">
    <property type="match status" value="1"/>
</dbReference>
<dbReference type="Proteomes" id="UP000033725">
    <property type="component" value="Unassembled WGS sequence"/>
</dbReference>
<evidence type="ECO:0000313" key="3">
    <source>
        <dbReference type="EMBL" id="KJL21495.1"/>
    </source>
</evidence>
<dbReference type="Pfam" id="PF01844">
    <property type="entry name" value="HNH"/>
    <property type="match status" value="1"/>
</dbReference>
<comment type="caution">
    <text evidence="3">The sequence shown here is derived from an EMBL/GenBank/DDBJ whole genome shotgun (WGS) entry which is preliminary data.</text>
</comment>
<evidence type="ECO:0000259" key="2">
    <source>
        <dbReference type="SMART" id="SM00507"/>
    </source>
</evidence>
<name>A0A0F0KMX3_9MICO</name>
<dbReference type="AlphaFoldDB" id="A0A0F0KMX3"/>
<sequence length="450" mass="48006">MSRLTALHEAMSRLDEAWSDADDSGELSRKQLIAVSESIGVLRRHLDAVQVSVAACISRESRPELGAESLAKQQGYRNPAKMIAAATGVSTGDASLLVKVGEATAPRSDLLGARLPAKYPAVSAALDSGALGAPAAATIIALLDRCRIAAGAERIAECELMLTEKATGLGLDDVRKLVVRAEAWLDPDGLEPREEERRSKRALSLFERDGMVHLNAVLDVETAAPVVTAIRGYVTAAFAARKDAPDADAPDADRRTVPMIQADALAVFCAHVLGCERRVPVAGATVVVRMNLDDLEAGTGSATVDGVDHPVSVGAARRMAAGGGVIPCVLGGDSEILEWGREKRLFTRAQRLALVERDGGCAMCGLPPEMTKAHHIRWWRRDRGPTDLSNGVLLCETCHHRIHDNGWEIRIEASGSGRGSGARVWFIPPPYVDPARIPRLGGRARFDIAA</sequence>
<protein>
    <submittedName>
        <fullName evidence="3">HNH endonuclease</fullName>
    </submittedName>
</protein>
<dbReference type="InterPro" id="IPR003615">
    <property type="entry name" value="HNH_nuc"/>
</dbReference>
<keyword evidence="3" id="KW-0540">Nuclease</keyword>
<feature type="domain" description="HNH nuclease" evidence="2">
    <location>
        <begin position="349"/>
        <end position="400"/>
    </location>
</feature>